<protein>
    <submittedName>
        <fullName evidence="4">Uncharacterized protein</fullName>
    </submittedName>
</protein>
<dbReference type="GO" id="GO:0031436">
    <property type="term" value="C:BRCA1-BARD1 complex"/>
    <property type="evidence" value="ECO:0007669"/>
    <property type="project" value="TreeGrafter"/>
</dbReference>
<dbReference type="SUPFAM" id="SSF48403">
    <property type="entry name" value="Ankyrin repeat"/>
    <property type="match status" value="1"/>
</dbReference>
<dbReference type="PRINTS" id="PR01415">
    <property type="entry name" value="ANKYRIN"/>
</dbReference>
<dbReference type="AlphaFoldDB" id="A0A7R8ZNP1"/>
<gene>
    <name evidence="4" type="ORF">CTOB1V02_LOCUS8483</name>
</gene>
<evidence type="ECO:0000313" key="4">
    <source>
        <dbReference type="EMBL" id="CAD7230625.1"/>
    </source>
</evidence>
<feature type="compositionally biased region" description="Polar residues" evidence="3">
    <location>
        <begin position="275"/>
        <end position="289"/>
    </location>
</feature>
<evidence type="ECO:0000256" key="2">
    <source>
        <dbReference type="ARBA" id="ARBA00023043"/>
    </source>
</evidence>
<dbReference type="PANTHER" id="PTHR24171:SF8">
    <property type="entry name" value="BRCA1-ASSOCIATED RING DOMAIN PROTEIN 1"/>
    <property type="match status" value="1"/>
</dbReference>
<keyword evidence="2" id="KW-0040">ANK repeat</keyword>
<dbReference type="GO" id="GO:0085020">
    <property type="term" value="P:protein K6-linked ubiquitination"/>
    <property type="evidence" value="ECO:0007669"/>
    <property type="project" value="TreeGrafter"/>
</dbReference>
<sequence>MSETIARSRIFTMIGVSEASVIGSEATVLNKIETALKSVRAKELLAQAGNGNLLRCRELMKMKTPYITDQFGNTVLHAAVESGNIQLVELFLCRGCNVGVRNKMEKTALHISATLGQLKMTEFLLKNAAEVNAQDVLLMTPLHWAVENSHWDVVQLLLEANADATIRSKFGQTAEALIHSRSPTGLKRLGANLSGSYTMDSNSNAVITVTTNTRQNKSPSNRSFAAEAETRRPTVTLRPRPSAIVVKGLVPANDPLVKVASRVLSPLGLNKTVPPAQSSTRSIDTSTVPTAKRKKQTPHNVPTPVALSTEIFAQIDGEGNVRGSSPQRITQWWGFSPRGFIDLRGLVMHSQVECGRGSSPRDVVSPSPHPNLCGCIDSGGLHLDALVRATVGNWDLSNVDDAMLQDTAEMLSSETKPN</sequence>
<dbReference type="Pfam" id="PF12796">
    <property type="entry name" value="Ank_2"/>
    <property type="match status" value="1"/>
</dbReference>
<feature type="region of interest" description="Disordered" evidence="3">
    <location>
        <begin position="272"/>
        <end position="302"/>
    </location>
</feature>
<dbReference type="EMBL" id="OB662834">
    <property type="protein sequence ID" value="CAD7230625.1"/>
    <property type="molecule type" value="Genomic_DNA"/>
</dbReference>
<reference evidence="4" key="1">
    <citation type="submission" date="2020-11" db="EMBL/GenBank/DDBJ databases">
        <authorList>
            <person name="Tran Van P."/>
        </authorList>
    </citation>
    <scope>NUCLEOTIDE SEQUENCE</scope>
</reference>
<dbReference type="OrthoDB" id="341259at2759"/>
<dbReference type="InterPro" id="IPR036770">
    <property type="entry name" value="Ankyrin_rpt-contain_sf"/>
</dbReference>
<organism evidence="4">
    <name type="scientific">Cyprideis torosa</name>
    <dbReference type="NCBI Taxonomy" id="163714"/>
    <lineage>
        <taxon>Eukaryota</taxon>
        <taxon>Metazoa</taxon>
        <taxon>Ecdysozoa</taxon>
        <taxon>Arthropoda</taxon>
        <taxon>Crustacea</taxon>
        <taxon>Oligostraca</taxon>
        <taxon>Ostracoda</taxon>
        <taxon>Podocopa</taxon>
        <taxon>Podocopida</taxon>
        <taxon>Cytherocopina</taxon>
        <taxon>Cytheroidea</taxon>
        <taxon>Cytherideidae</taxon>
        <taxon>Cyprideis</taxon>
    </lineage>
</organism>
<feature type="region of interest" description="Disordered" evidence="3">
    <location>
        <begin position="213"/>
        <end position="234"/>
    </location>
</feature>
<dbReference type="PROSITE" id="PS50088">
    <property type="entry name" value="ANK_REPEAT"/>
    <property type="match status" value="3"/>
</dbReference>
<accession>A0A7R8ZNP1</accession>
<dbReference type="Pfam" id="PF00023">
    <property type="entry name" value="Ank"/>
    <property type="match status" value="1"/>
</dbReference>
<dbReference type="PANTHER" id="PTHR24171">
    <property type="entry name" value="ANKYRIN REPEAT DOMAIN-CONTAINING PROTEIN 39-RELATED"/>
    <property type="match status" value="1"/>
</dbReference>
<proteinExistence type="predicted"/>
<feature type="compositionally biased region" description="Polar residues" evidence="3">
    <location>
        <begin position="213"/>
        <end position="223"/>
    </location>
</feature>
<evidence type="ECO:0000256" key="3">
    <source>
        <dbReference type="SAM" id="MobiDB-lite"/>
    </source>
</evidence>
<dbReference type="InterPro" id="IPR002110">
    <property type="entry name" value="Ankyrin_rpt"/>
</dbReference>
<name>A0A7R8ZNP1_9CRUS</name>
<dbReference type="GO" id="GO:0004842">
    <property type="term" value="F:ubiquitin-protein transferase activity"/>
    <property type="evidence" value="ECO:0007669"/>
    <property type="project" value="TreeGrafter"/>
</dbReference>
<dbReference type="GO" id="GO:0070531">
    <property type="term" value="C:BRCA1-A complex"/>
    <property type="evidence" value="ECO:0007669"/>
    <property type="project" value="TreeGrafter"/>
</dbReference>
<dbReference type="PROSITE" id="PS50297">
    <property type="entry name" value="ANK_REP_REGION"/>
    <property type="match status" value="3"/>
</dbReference>
<evidence type="ECO:0000256" key="1">
    <source>
        <dbReference type="ARBA" id="ARBA00022737"/>
    </source>
</evidence>
<dbReference type="SMART" id="SM00248">
    <property type="entry name" value="ANK"/>
    <property type="match status" value="3"/>
</dbReference>
<keyword evidence="1" id="KW-0677">Repeat</keyword>
<dbReference type="Gene3D" id="1.25.40.20">
    <property type="entry name" value="Ankyrin repeat-containing domain"/>
    <property type="match status" value="1"/>
</dbReference>